<keyword evidence="3" id="KW-1185">Reference proteome</keyword>
<dbReference type="InterPro" id="IPR019675">
    <property type="entry name" value="DUF2550"/>
</dbReference>
<name>A0A7K3M8U8_9ACTN</name>
<keyword evidence="1" id="KW-1133">Transmembrane helix</keyword>
<accession>A0A7K3M8U8</accession>
<dbReference type="EMBL" id="WLZY01000008">
    <property type="protein sequence ID" value="NDL59699.1"/>
    <property type="molecule type" value="Genomic_DNA"/>
</dbReference>
<reference evidence="2 3" key="1">
    <citation type="submission" date="2019-11" db="EMBL/GenBank/DDBJ databases">
        <authorList>
            <person name="Li X.-J."/>
            <person name="Feng X.-M."/>
        </authorList>
    </citation>
    <scope>NUCLEOTIDE SEQUENCE [LARGE SCALE GENOMIC DNA]</scope>
    <source>
        <strain evidence="2 3">XMNu-373</strain>
    </source>
</reference>
<dbReference type="AlphaFoldDB" id="A0A7K3M8U8"/>
<dbReference type="Proteomes" id="UP000460435">
    <property type="component" value="Unassembled WGS sequence"/>
</dbReference>
<feature type="transmembrane region" description="Helical" evidence="1">
    <location>
        <begin position="6"/>
        <end position="28"/>
    </location>
</feature>
<keyword evidence="1" id="KW-0472">Membrane</keyword>
<evidence type="ECO:0000256" key="1">
    <source>
        <dbReference type="SAM" id="Phobius"/>
    </source>
</evidence>
<organism evidence="2 3">
    <name type="scientific">Phytoactinopolyspora mesophila</name>
    <dbReference type="NCBI Taxonomy" id="2650750"/>
    <lineage>
        <taxon>Bacteria</taxon>
        <taxon>Bacillati</taxon>
        <taxon>Actinomycetota</taxon>
        <taxon>Actinomycetes</taxon>
        <taxon>Jiangellales</taxon>
        <taxon>Jiangellaceae</taxon>
        <taxon>Phytoactinopolyspora</taxon>
    </lineage>
</organism>
<sequence length="147" mass="15917">MVALITWVAVILIALAALVAAALVVLYLRRGVLQREGGFDMCMRVGSQEGWAGGWVFGIGRYRGECLEWFRTFSFSPRAKRSVRRGQLAVSGRRAPDAEEDFELPAGHVVLSCAVGPTTVEISMTEPASTAFLAWLEAAPPGGHLVR</sequence>
<proteinExistence type="predicted"/>
<evidence type="ECO:0000313" key="3">
    <source>
        <dbReference type="Proteomes" id="UP000460435"/>
    </source>
</evidence>
<protein>
    <submittedName>
        <fullName evidence="2">DUF2550 family protein</fullName>
    </submittedName>
</protein>
<keyword evidence="1" id="KW-0812">Transmembrane</keyword>
<comment type="caution">
    <text evidence="2">The sequence shown here is derived from an EMBL/GenBank/DDBJ whole genome shotgun (WGS) entry which is preliminary data.</text>
</comment>
<evidence type="ECO:0000313" key="2">
    <source>
        <dbReference type="EMBL" id="NDL59699.1"/>
    </source>
</evidence>
<gene>
    <name evidence="2" type="ORF">F7O44_21745</name>
</gene>
<dbReference type="Pfam" id="PF10739">
    <property type="entry name" value="DUF2550"/>
    <property type="match status" value="1"/>
</dbReference>